<gene>
    <name evidence="2" type="ORF">ACFQE1_06430</name>
</gene>
<keyword evidence="3" id="KW-1185">Reference proteome</keyword>
<comment type="caution">
    <text evidence="2">The sequence shown here is derived from an EMBL/GenBank/DDBJ whole genome shotgun (WGS) entry which is preliminary data.</text>
</comment>
<sequence>MSLVTPGSETEDTERKPLAARVDSLEGKTIGLYDNGKPAGEPLLTAVQEKLSKRYPDATFEWFHVEHLNQIKREDVQNDVVEWAKGVDTAIGAIGDCGSCTKFLAWGVEKIEDAGTPGVGLIDEGFELDYQSNAIERGRPLRYKKTPVRCETTDLERVREEVSEEVVDGIVDELTRPLSEKEGTDAEAVAR</sequence>
<name>A0ABD5RXG1_9EURY</name>
<dbReference type="EMBL" id="JBHSWU010000086">
    <property type="protein sequence ID" value="MFC6724015.1"/>
    <property type="molecule type" value="Genomic_DNA"/>
</dbReference>
<dbReference type="Proteomes" id="UP001596328">
    <property type="component" value="Unassembled WGS sequence"/>
</dbReference>
<feature type="domain" description="UGSC-like" evidence="1">
    <location>
        <begin position="3"/>
        <end position="175"/>
    </location>
</feature>
<evidence type="ECO:0000259" key="1">
    <source>
        <dbReference type="Pfam" id="PF24696"/>
    </source>
</evidence>
<protein>
    <recommendedName>
        <fullName evidence="1">UGSC-like domain-containing protein</fullName>
    </recommendedName>
</protein>
<reference evidence="2 3" key="1">
    <citation type="journal article" date="2019" name="Int. J. Syst. Evol. Microbiol.">
        <title>The Global Catalogue of Microorganisms (GCM) 10K type strain sequencing project: providing services to taxonomists for standard genome sequencing and annotation.</title>
        <authorList>
            <consortium name="The Broad Institute Genomics Platform"/>
            <consortium name="The Broad Institute Genome Sequencing Center for Infectious Disease"/>
            <person name="Wu L."/>
            <person name="Ma J."/>
        </authorList>
    </citation>
    <scope>NUCLEOTIDE SEQUENCE [LARGE SCALE GENOMIC DNA]</scope>
    <source>
        <strain evidence="2 3">NBRC 111368</strain>
    </source>
</reference>
<evidence type="ECO:0000313" key="3">
    <source>
        <dbReference type="Proteomes" id="UP001596328"/>
    </source>
</evidence>
<organism evidence="2 3">
    <name type="scientific">Halobium palmae</name>
    <dbReference type="NCBI Taxonomy" id="1776492"/>
    <lineage>
        <taxon>Archaea</taxon>
        <taxon>Methanobacteriati</taxon>
        <taxon>Methanobacteriota</taxon>
        <taxon>Stenosarchaea group</taxon>
        <taxon>Halobacteria</taxon>
        <taxon>Halobacteriales</taxon>
        <taxon>Haloferacaceae</taxon>
        <taxon>Halobium</taxon>
    </lineage>
</organism>
<dbReference type="AlphaFoldDB" id="A0ABD5RXG1"/>
<dbReference type="InterPro" id="IPR057767">
    <property type="entry name" value="UGSC-like_dom"/>
</dbReference>
<dbReference type="Pfam" id="PF24696">
    <property type="entry name" value="UGSC"/>
    <property type="match status" value="1"/>
</dbReference>
<evidence type="ECO:0000313" key="2">
    <source>
        <dbReference type="EMBL" id="MFC6724015.1"/>
    </source>
</evidence>
<proteinExistence type="predicted"/>
<accession>A0ABD5RXG1</accession>